<dbReference type="STRING" id="2094558.A0A315AJS0"/>
<comment type="caution">
    <text evidence="3">The sequence shown here is derived from an EMBL/GenBank/DDBJ whole genome shotgun (WGS) entry which is preliminary data.</text>
</comment>
<dbReference type="EMBL" id="PJQY01000255">
    <property type="protein sequence ID" value="PQQ14536.1"/>
    <property type="molecule type" value="Genomic_DNA"/>
</dbReference>
<name>A0A315AJS0_PRUYE</name>
<dbReference type="InterPro" id="IPR021883">
    <property type="entry name" value="LPA1-like"/>
</dbReference>
<dbReference type="AlphaFoldDB" id="A0A315AJS0"/>
<keyword evidence="1" id="KW-0812">Transmembrane</keyword>
<feature type="transmembrane region" description="Helical" evidence="1">
    <location>
        <begin position="374"/>
        <end position="397"/>
    </location>
</feature>
<keyword evidence="1" id="KW-1133">Transmembrane helix</keyword>
<accession>A0A315AJS0</accession>
<proteinExistence type="predicted"/>
<dbReference type="PANTHER" id="PTHR31694">
    <property type="entry name" value="DESICCATION-LIKE PROTEIN"/>
    <property type="match status" value="1"/>
</dbReference>
<evidence type="ECO:0000313" key="3">
    <source>
        <dbReference type="EMBL" id="PQQ14536.1"/>
    </source>
</evidence>
<dbReference type="PANTHER" id="PTHR31694:SF26">
    <property type="entry name" value="OS05G0151100 PROTEIN"/>
    <property type="match status" value="1"/>
</dbReference>
<dbReference type="Proteomes" id="UP000250321">
    <property type="component" value="Unassembled WGS sequence"/>
</dbReference>
<evidence type="ECO:0000313" key="4">
    <source>
        <dbReference type="Proteomes" id="UP000250321"/>
    </source>
</evidence>
<organism evidence="3 4">
    <name type="scientific">Prunus yedoensis var. nudiflora</name>
    <dbReference type="NCBI Taxonomy" id="2094558"/>
    <lineage>
        <taxon>Eukaryota</taxon>
        <taxon>Viridiplantae</taxon>
        <taxon>Streptophyta</taxon>
        <taxon>Embryophyta</taxon>
        <taxon>Tracheophyta</taxon>
        <taxon>Spermatophyta</taxon>
        <taxon>Magnoliopsida</taxon>
        <taxon>eudicotyledons</taxon>
        <taxon>Gunneridae</taxon>
        <taxon>Pentapetalae</taxon>
        <taxon>rosids</taxon>
        <taxon>fabids</taxon>
        <taxon>Rosales</taxon>
        <taxon>Rosaceae</taxon>
        <taxon>Amygdaloideae</taxon>
        <taxon>Amygdaleae</taxon>
        <taxon>Prunus</taxon>
    </lineage>
</organism>
<gene>
    <name evidence="3" type="ORF">Pyn_35050</name>
</gene>
<sequence length="592" mass="65211">MATSSISYCFSVAFVFLFALDTLSFQVMTASGHVANDTDQIQFALNLEFLEAEFFLHGTLGKGLDDISPNLAQGGPPPAGARKANLDILVAPIIEEFAYQEVGHIRAIVQRVGGFPRPLLNLSRQNFAKLFDEAVGFALIPQFDPYANSINYLLASYLIPYVGLTGYVGTLPNLTAPASRGLVASLLGVEAGQDAVIRTLLYERGNQTVLPYSLTVAEFTNRISELRNKLGKSGNKDEGIRVPITLGAENKTTSNVLSADVNSLSYARTPPEILRIVYGTGNESLHGGFYPQGANGKIARTCVTGWLEEARLGGEDIGYSFRRDLKLISEVQAPFRGIRRFFYLAFSAAAGISTFFTVPRLFRAISGGDDAPDLWETAGNVAINIGGLIVLVALFLWENKKEEEQLTQISRDENLSRLPLRLSTNRIVELVQLRDTVRPVILAGKKETVSLSIQQAARFRTELLRRGVLLVPVIWDEVRAPQIEKKGFGAPSKAAAALPSIGEEFEKRTQSITAKSKLKAEIRFKAEVVSPSEWERWIRDQQKSEGVTPGEDVYIILRLDGRVRRSGKGMPDWQQIVKELPPIEALLSKLER</sequence>
<keyword evidence="2" id="KW-0732">Signal</keyword>
<dbReference type="Pfam" id="PF11998">
    <property type="entry name" value="DUF3493"/>
    <property type="match status" value="1"/>
</dbReference>
<dbReference type="InterPro" id="IPR052965">
    <property type="entry name" value="Pigment-catalase-like"/>
</dbReference>
<feature type="transmembrane region" description="Helical" evidence="1">
    <location>
        <begin position="341"/>
        <end position="362"/>
    </location>
</feature>
<dbReference type="Pfam" id="PF13668">
    <property type="entry name" value="Ferritin_2"/>
    <property type="match status" value="1"/>
</dbReference>
<feature type="chain" id="PRO_5016359058" evidence="2">
    <location>
        <begin position="25"/>
        <end position="592"/>
    </location>
</feature>
<dbReference type="OrthoDB" id="1001765at2759"/>
<keyword evidence="1" id="KW-0472">Membrane</keyword>
<evidence type="ECO:0000256" key="1">
    <source>
        <dbReference type="SAM" id="Phobius"/>
    </source>
</evidence>
<protein>
    <submittedName>
        <fullName evidence="3">Protein LOW PSII ACCUMULATION 1 chloroplastic</fullName>
    </submittedName>
</protein>
<reference evidence="3 4" key="1">
    <citation type="submission" date="2018-02" db="EMBL/GenBank/DDBJ databases">
        <title>Draft genome of wild Prunus yedoensis var. nudiflora.</title>
        <authorList>
            <person name="Baek S."/>
            <person name="Kim J.-H."/>
            <person name="Choi K."/>
            <person name="Kim G.-B."/>
            <person name="Cho A."/>
            <person name="Jang H."/>
            <person name="Shin C.-H."/>
            <person name="Yu H.-J."/>
            <person name="Mun J.-H."/>
        </authorList>
    </citation>
    <scope>NUCLEOTIDE SEQUENCE [LARGE SCALE GENOMIC DNA]</scope>
    <source>
        <strain evidence="4">cv. Jeju island</strain>
        <tissue evidence="3">Leaf</tissue>
    </source>
</reference>
<evidence type="ECO:0000256" key="2">
    <source>
        <dbReference type="SAM" id="SignalP"/>
    </source>
</evidence>
<keyword evidence="4" id="KW-1185">Reference proteome</keyword>
<feature type="signal peptide" evidence="2">
    <location>
        <begin position="1"/>
        <end position="24"/>
    </location>
</feature>